<reference evidence="1 2" key="1">
    <citation type="journal article" date="2006" name="Science">
        <title>The genome of black cottonwood, Populus trichocarpa (Torr. &amp; Gray).</title>
        <authorList>
            <person name="Tuskan G.A."/>
            <person name="Difazio S."/>
            <person name="Jansson S."/>
            <person name="Bohlmann J."/>
            <person name="Grigoriev I."/>
            <person name="Hellsten U."/>
            <person name="Putnam N."/>
            <person name="Ralph S."/>
            <person name="Rombauts S."/>
            <person name="Salamov A."/>
            <person name="Schein J."/>
            <person name="Sterck L."/>
            <person name="Aerts A."/>
            <person name="Bhalerao R.R."/>
            <person name="Bhalerao R.P."/>
            <person name="Blaudez D."/>
            <person name="Boerjan W."/>
            <person name="Brun A."/>
            <person name="Brunner A."/>
            <person name="Busov V."/>
            <person name="Campbell M."/>
            <person name="Carlson J."/>
            <person name="Chalot M."/>
            <person name="Chapman J."/>
            <person name="Chen G.L."/>
            <person name="Cooper D."/>
            <person name="Coutinho P.M."/>
            <person name="Couturier J."/>
            <person name="Covert S."/>
            <person name="Cronk Q."/>
            <person name="Cunningham R."/>
            <person name="Davis J."/>
            <person name="Degroeve S."/>
            <person name="Dejardin A."/>
            <person name="Depamphilis C."/>
            <person name="Detter J."/>
            <person name="Dirks B."/>
            <person name="Dubchak I."/>
            <person name="Duplessis S."/>
            <person name="Ehlting J."/>
            <person name="Ellis B."/>
            <person name="Gendler K."/>
            <person name="Goodstein D."/>
            <person name="Gribskov M."/>
            <person name="Grimwood J."/>
            <person name="Groover A."/>
            <person name="Gunter L."/>
            <person name="Hamberger B."/>
            <person name="Heinze B."/>
            <person name="Helariutta Y."/>
            <person name="Henrissat B."/>
            <person name="Holligan D."/>
            <person name="Holt R."/>
            <person name="Huang W."/>
            <person name="Islam-Faridi N."/>
            <person name="Jones S."/>
            <person name="Jones-Rhoades M."/>
            <person name="Jorgensen R."/>
            <person name="Joshi C."/>
            <person name="Kangasjarvi J."/>
            <person name="Karlsson J."/>
            <person name="Kelleher C."/>
            <person name="Kirkpatrick R."/>
            <person name="Kirst M."/>
            <person name="Kohler A."/>
            <person name="Kalluri U."/>
            <person name="Larimer F."/>
            <person name="Leebens-Mack J."/>
            <person name="Leple J.C."/>
            <person name="Locascio P."/>
            <person name="Lou Y."/>
            <person name="Lucas S."/>
            <person name="Martin F."/>
            <person name="Montanini B."/>
            <person name="Napoli C."/>
            <person name="Nelson D.R."/>
            <person name="Nelson C."/>
            <person name="Nieminen K."/>
            <person name="Nilsson O."/>
            <person name="Pereda V."/>
            <person name="Peter G."/>
            <person name="Philippe R."/>
            <person name="Pilate G."/>
            <person name="Poliakov A."/>
            <person name="Razumovskaya J."/>
            <person name="Richardson P."/>
            <person name="Rinaldi C."/>
            <person name="Ritland K."/>
            <person name="Rouze P."/>
            <person name="Ryaboy D."/>
            <person name="Schmutz J."/>
            <person name="Schrader J."/>
            <person name="Segerman B."/>
            <person name="Shin H."/>
            <person name="Siddiqui A."/>
            <person name="Sterky F."/>
            <person name="Terry A."/>
            <person name="Tsai C.J."/>
            <person name="Uberbacher E."/>
            <person name="Unneberg P."/>
            <person name="Vahala J."/>
            <person name="Wall K."/>
            <person name="Wessler S."/>
            <person name="Yang G."/>
            <person name="Yin T."/>
            <person name="Douglas C."/>
            <person name="Marra M."/>
            <person name="Sandberg G."/>
            <person name="Van de Peer Y."/>
            <person name="Rokhsar D."/>
        </authorList>
    </citation>
    <scope>NUCLEOTIDE SEQUENCE [LARGE SCALE GENOMIC DNA]</scope>
    <source>
        <strain evidence="2">cv. Nisqually</strain>
    </source>
</reference>
<accession>A0A2K1ZCX6</accession>
<name>A0A2K1ZCX6_POPTR</name>
<dbReference type="AlphaFoldDB" id="A0A2K1ZCX6"/>
<organism evidence="1 2">
    <name type="scientific">Populus trichocarpa</name>
    <name type="common">Western balsam poplar</name>
    <name type="synonym">Populus balsamifera subsp. trichocarpa</name>
    <dbReference type="NCBI Taxonomy" id="3694"/>
    <lineage>
        <taxon>Eukaryota</taxon>
        <taxon>Viridiplantae</taxon>
        <taxon>Streptophyta</taxon>
        <taxon>Embryophyta</taxon>
        <taxon>Tracheophyta</taxon>
        <taxon>Spermatophyta</taxon>
        <taxon>Magnoliopsida</taxon>
        <taxon>eudicotyledons</taxon>
        <taxon>Gunneridae</taxon>
        <taxon>Pentapetalae</taxon>
        <taxon>rosids</taxon>
        <taxon>fabids</taxon>
        <taxon>Malpighiales</taxon>
        <taxon>Salicaceae</taxon>
        <taxon>Saliceae</taxon>
        <taxon>Populus</taxon>
    </lineage>
</organism>
<dbReference type="Proteomes" id="UP000006729">
    <property type="component" value="Chromosome 8"/>
</dbReference>
<proteinExistence type="predicted"/>
<evidence type="ECO:0000313" key="1">
    <source>
        <dbReference type="EMBL" id="PNT23129.1"/>
    </source>
</evidence>
<dbReference type="EMBL" id="CM009297">
    <property type="protein sequence ID" value="PNT23129.1"/>
    <property type="molecule type" value="Genomic_DNA"/>
</dbReference>
<gene>
    <name evidence="1" type="ORF">POPTR_008G066100</name>
</gene>
<sequence length="75" mass="8241">MAQTQDEIEITHGNVNLNLFLLLLSKKIKKLALQVTIKDRIHTSHGGTIKGKGSGLIHGRAYLKMATTSNENNQS</sequence>
<keyword evidence="2" id="KW-1185">Reference proteome</keyword>
<evidence type="ECO:0000313" key="2">
    <source>
        <dbReference type="Proteomes" id="UP000006729"/>
    </source>
</evidence>
<protein>
    <submittedName>
        <fullName evidence="1">Uncharacterized protein</fullName>
    </submittedName>
</protein>
<dbReference type="InParanoid" id="A0A2K1ZCX6"/>